<dbReference type="AlphaFoldDB" id="A0A2Z5G7V4"/>
<reference evidence="1 2" key="1">
    <citation type="journal article" date="2018" name="Front. Microbiol.">
        <title>Hydrolytic Capabilities as a Key to Environmental Success: Chitinolytic and Cellulolytic Acidobacteria From Acidic Sub-arctic Soils and Boreal Peatlands.</title>
        <authorList>
            <person name="Belova S.E."/>
            <person name="Ravin N.V."/>
            <person name="Pankratov T.A."/>
            <person name="Rakitin A.L."/>
            <person name="Ivanova A.A."/>
            <person name="Beletsky A.V."/>
            <person name="Mardanov A.V."/>
            <person name="Sinninghe Damste J.S."/>
            <person name="Dedysh S.N."/>
        </authorList>
    </citation>
    <scope>NUCLEOTIDE SEQUENCE [LARGE SCALE GENOMIC DNA]</scope>
    <source>
        <strain evidence="1 2">SBC82</strain>
    </source>
</reference>
<dbReference type="KEGG" id="abas:ACPOL_5824"/>
<protein>
    <submittedName>
        <fullName evidence="1">Uncharacterized protein</fullName>
    </submittedName>
</protein>
<dbReference type="EMBL" id="CP030840">
    <property type="protein sequence ID" value="AXC15068.1"/>
    <property type="molecule type" value="Genomic_DNA"/>
</dbReference>
<proteinExistence type="predicted"/>
<gene>
    <name evidence="1" type="ORF">ACPOL_5824</name>
</gene>
<dbReference type="Proteomes" id="UP000253606">
    <property type="component" value="Chromosome"/>
</dbReference>
<sequence>MLKFSLLEPFPSSFKRRGALQTRGESAAEAPFANQRALNTAESLRSKFS</sequence>
<evidence type="ECO:0000313" key="2">
    <source>
        <dbReference type="Proteomes" id="UP000253606"/>
    </source>
</evidence>
<accession>A0A2Z5G7V4</accession>
<name>A0A2Z5G7V4_9BACT</name>
<evidence type="ECO:0000313" key="1">
    <source>
        <dbReference type="EMBL" id="AXC15068.1"/>
    </source>
</evidence>
<organism evidence="1 2">
    <name type="scientific">Acidisarcina polymorpha</name>
    <dbReference type="NCBI Taxonomy" id="2211140"/>
    <lineage>
        <taxon>Bacteria</taxon>
        <taxon>Pseudomonadati</taxon>
        <taxon>Acidobacteriota</taxon>
        <taxon>Terriglobia</taxon>
        <taxon>Terriglobales</taxon>
        <taxon>Acidobacteriaceae</taxon>
        <taxon>Acidisarcina</taxon>
    </lineage>
</organism>
<keyword evidence="2" id="KW-1185">Reference proteome</keyword>